<keyword evidence="1" id="KW-0732">Signal</keyword>
<proteinExistence type="predicted"/>
<evidence type="ECO:0000256" key="1">
    <source>
        <dbReference type="SAM" id="SignalP"/>
    </source>
</evidence>
<reference evidence="4" key="2">
    <citation type="journal article" date="2013" name="Nat. Genet.">
        <title>The genome of the platyfish, Xiphophorus maculatus, provides insights into evolutionary adaptation and several complex traits.</title>
        <authorList>
            <person name="Schartl M."/>
            <person name="Walter R.B."/>
            <person name="Shen Y."/>
            <person name="Garcia T."/>
            <person name="Catchen J."/>
            <person name="Amores A."/>
            <person name="Braasch I."/>
            <person name="Chalopin D."/>
            <person name="Volff J.N."/>
            <person name="Lesch K.P."/>
            <person name="Bisazza A."/>
            <person name="Minx P."/>
            <person name="Hillier L."/>
            <person name="Wilson R.K."/>
            <person name="Fuerstenberg S."/>
            <person name="Boore J."/>
            <person name="Searle S."/>
            <person name="Postlethwait J.H."/>
            <person name="Warren W.C."/>
        </authorList>
    </citation>
    <scope>NUCLEOTIDE SEQUENCE [LARGE SCALE GENOMIC DNA]</scope>
    <source>
        <strain evidence="4">JP 163 A</strain>
    </source>
</reference>
<accession>M4A3A9</accession>
<dbReference type="AlphaFoldDB" id="M4A3A9"/>
<dbReference type="InterPro" id="IPR016187">
    <property type="entry name" value="CTDL_fold"/>
</dbReference>
<dbReference type="SUPFAM" id="SSF56436">
    <property type="entry name" value="C-type lectin-like"/>
    <property type="match status" value="2"/>
</dbReference>
<dbReference type="PANTHER" id="PTHR45784">
    <property type="entry name" value="C-TYPE LECTIN DOMAIN FAMILY 20 MEMBER A-RELATED"/>
    <property type="match status" value="1"/>
</dbReference>
<organism evidence="3 4">
    <name type="scientific">Xiphophorus maculatus</name>
    <name type="common">Southern platyfish</name>
    <name type="synonym">Platypoecilus maculatus</name>
    <dbReference type="NCBI Taxonomy" id="8083"/>
    <lineage>
        <taxon>Eukaryota</taxon>
        <taxon>Metazoa</taxon>
        <taxon>Chordata</taxon>
        <taxon>Craniata</taxon>
        <taxon>Vertebrata</taxon>
        <taxon>Euteleostomi</taxon>
        <taxon>Actinopterygii</taxon>
        <taxon>Neopterygii</taxon>
        <taxon>Teleostei</taxon>
        <taxon>Neoteleostei</taxon>
        <taxon>Acanthomorphata</taxon>
        <taxon>Ovalentaria</taxon>
        <taxon>Atherinomorphae</taxon>
        <taxon>Cyprinodontiformes</taxon>
        <taxon>Poeciliidae</taxon>
        <taxon>Poeciliinae</taxon>
        <taxon>Xiphophorus</taxon>
    </lineage>
</organism>
<name>M4A3A9_XIPMA</name>
<feature type="signal peptide" evidence="1">
    <location>
        <begin position="1"/>
        <end position="17"/>
    </location>
</feature>
<evidence type="ECO:0000259" key="2">
    <source>
        <dbReference type="PROSITE" id="PS50041"/>
    </source>
</evidence>
<dbReference type="InterPro" id="IPR016186">
    <property type="entry name" value="C-type_lectin-like/link_sf"/>
</dbReference>
<protein>
    <recommendedName>
        <fullName evidence="2">C-type lectin domain-containing protein</fullName>
    </recommendedName>
</protein>
<evidence type="ECO:0000313" key="3">
    <source>
        <dbReference type="Ensembl" id="ENSXMAP00000008953.2"/>
    </source>
</evidence>
<reference evidence="4" key="1">
    <citation type="submission" date="2012-01" db="EMBL/GenBank/DDBJ databases">
        <authorList>
            <person name="Walter R."/>
            <person name="Schartl M."/>
            <person name="Warren W."/>
        </authorList>
    </citation>
    <scope>NUCLEOTIDE SEQUENCE [LARGE SCALE GENOMIC DNA]</scope>
    <source>
        <strain evidence="4">JP 163 A</strain>
    </source>
</reference>
<dbReference type="eggNOG" id="KOG4297">
    <property type="taxonomic scope" value="Eukaryota"/>
</dbReference>
<reference evidence="3" key="4">
    <citation type="submission" date="2025-09" db="UniProtKB">
        <authorList>
            <consortium name="Ensembl"/>
        </authorList>
    </citation>
    <scope>IDENTIFICATION</scope>
    <source>
        <strain evidence="3">JP 163 A</strain>
    </source>
</reference>
<dbReference type="Ensembl" id="ENSXMAT00000008967.2">
    <property type="protein sequence ID" value="ENSXMAP00000008953.2"/>
    <property type="gene ID" value="ENSXMAG00000008935.2"/>
</dbReference>
<dbReference type="PROSITE" id="PS50041">
    <property type="entry name" value="C_TYPE_LECTIN_2"/>
    <property type="match status" value="2"/>
</dbReference>
<feature type="chain" id="PRO_5017334700" description="C-type lectin domain-containing protein" evidence="1">
    <location>
        <begin position="18"/>
        <end position="282"/>
    </location>
</feature>
<sequence>MEMFHFITAASLLCVAAAPPPLLLVFVNELMTWPDAQSFCRQNFLDLVTVSSMEDMMLLTDMVDLDSMVYNSSDFKYRAWIGLSEDLNSWRWSITDPNFYRDGEAAFRNWNVGEPNNFLGAESCGVMTHFGGFADVECVKLNKPICCDVQGHDASFVFIDQPMSWPAAQSFCRQHHTDLASVRSSSESEQIKGLVQSAGEKAAWIGLYRNTWLWADGSKVTFSHWRPPEPNGSVESCVASALSDGGVWEDLLCSRLLPFFCCDGEPPQKHDVIFCSHRFCFV</sequence>
<dbReference type="HOGENOM" id="CLU_061186_2_0_1"/>
<evidence type="ECO:0000313" key="4">
    <source>
        <dbReference type="Proteomes" id="UP000002852"/>
    </source>
</evidence>
<dbReference type="OMA" id="INISMKW"/>
<dbReference type="Gene3D" id="3.10.100.10">
    <property type="entry name" value="Mannose-Binding Protein A, subunit A"/>
    <property type="match status" value="2"/>
</dbReference>
<dbReference type="GeneTree" id="ENSGT01100000263473"/>
<feature type="domain" description="C-type lectin" evidence="2">
    <location>
        <begin position="151"/>
        <end position="262"/>
    </location>
</feature>
<dbReference type="PANTHER" id="PTHR45784:SF3">
    <property type="entry name" value="C-TYPE LECTIN DOMAIN FAMILY 4 MEMBER K-LIKE-RELATED"/>
    <property type="match status" value="1"/>
</dbReference>
<dbReference type="Proteomes" id="UP000002852">
    <property type="component" value="Unassembled WGS sequence"/>
</dbReference>
<feature type="domain" description="C-type lectin" evidence="2">
    <location>
        <begin position="26"/>
        <end position="147"/>
    </location>
</feature>
<dbReference type="InterPro" id="IPR001304">
    <property type="entry name" value="C-type_lectin-like"/>
</dbReference>
<dbReference type="InParanoid" id="M4A3A9"/>
<dbReference type="Pfam" id="PF00059">
    <property type="entry name" value="Lectin_C"/>
    <property type="match status" value="2"/>
</dbReference>
<dbReference type="SMART" id="SM00034">
    <property type="entry name" value="CLECT"/>
    <property type="match status" value="2"/>
</dbReference>
<reference evidence="3" key="3">
    <citation type="submission" date="2025-08" db="UniProtKB">
        <authorList>
            <consortium name="Ensembl"/>
        </authorList>
    </citation>
    <scope>IDENTIFICATION</scope>
    <source>
        <strain evidence="3">JP 163 A</strain>
    </source>
</reference>
<keyword evidence="4" id="KW-1185">Reference proteome</keyword>